<dbReference type="Proteomes" id="UP000019225">
    <property type="component" value="Chromosome"/>
</dbReference>
<dbReference type="PROSITE" id="PS00086">
    <property type="entry name" value="CYTOCHROME_P450"/>
    <property type="match status" value="1"/>
</dbReference>
<evidence type="ECO:0008006" key="4">
    <source>
        <dbReference type="Google" id="ProtNLM"/>
    </source>
</evidence>
<name>W5W9Y5_9PSEU</name>
<dbReference type="PATRIC" id="fig|1449976.3.peg.4393"/>
<dbReference type="RefSeq" id="WP_025357788.1">
    <property type="nucleotide sequence ID" value="NZ_CP007155.1"/>
</dbReference>
<accession>W5W9Y5</accession>
<sequence length="346" mass="36896">MSTPRGLTQPRPAGPVVCVDGPVWIVTEPSLARQVLIDPRIVKDPAYAPPHWDPREVGLEPTAAEHLSLTTVDGPEHVLLRRAHAPLFSARRVRAHADRITEIARELLTGLGTGTVDLVADFTSRYPLTVLLELLGVPLDRLDQATAASQLLVGGDPGQRGAAIASYLELAAAAGGAGLAAELRERLPERITDPQLHYLLFGLIFAGQVTTEAALGYLLAHALHGRIGEEDLVGQTLRQHPPAPFTLWRFTSTEVELAGVPLPARAAVLIDIAGLNAEGHDLTFGGGQHYCVGAQLALAELGAVLHVLRTEFPRARLAVPFEDLREVHLGGIQGSRLTALPVTLTG</sequence>
<dbReference type="PRINTS" id="PR00359">
    <property type="entry name" value="BP450"/>
</dbReference>
<dbReference type="GO" id="GO:0004497">
    <property type="term" value="F:monooxygenase activity"/>
    <property type="evidence" value="ECO:0007669"/>
    <property type="project" value="InterPro"/>
</dbReference>
<evidence type="ECO:0000313" key="2">
    <source>
        <dbReference type="EMBL" id="AHH97727.1"/>
    </source>
</evidence>
<dbReference type="STRING" id="1449976.KALB_4365"/>
<dbReference type="GO" id="GO:0005506">
    <property type="term" value="F:iron ion binding"/>
    <property type="evidence" value="ECO:0007669"/>
    <property type="project" value="InterPro"/>
</dbReference>
<gene>
    <name evidence="2" type="ORF">KALB_4365</name>
</gene>
<dbReference type="Gene3D" id="1.10.630.10">
    <property type="entry name" value="Cytochrome P450"/>
    <property type="match status" value="1"/>
</dbReference>
<dbReference type="EMBL" id="CP007155">
    <property type="protein sequence ID" value="AHH97727.1"/>
    <property type="molecule type" value="Genomic_DNA"/>
</dbReference>
<dbReference type="GO" id="GO:0020037">
    <property type="term" value="F:heme binding"/>
    <property type="evidence" value="ECO:0007669"/>
    <property type="project" value="InterPro"/>
</dbReference>
<dbReference type="AlphaFoldDB" id="W5W9Y5"/>
<evidence type="ECO:0000313" key="3">
    <source>
        <dbReference type="Proteomes" id="UP000019225"/>
    </source>
</evidence>
<reference evidence="2 3" key="1">
    <citation type="journal article" date="2014" name="BMC Genomics">
        <title>Complete genome sequence of producer of the glycopeptide antibiotic Aculeximycin Kutzneria albida DSM 43870T, a representative of minor genus of Pseudonocardiaceae.</title>
        <authorList>
            <person name="Rebets Y."/>
            <person name="Tokovenko B."/>
            <person name="Lushchyk I."/>
            <person name="Ruckert C."/>
            <person name="Zaburannyi N."/>
            <person name="Bechthold A."/>
            <person name="Kalinowski J."/>
            <person name="Luzhetskyy A."/>
        </authorList>
    </citation>
    <scope>NUCLEOTIDE SEQUENCE [LARGE SCALE GENOMIC DNA]</scope>
    <source>
        <strain evidence="2">DSM 43870</strain>
    </source>
</reference>
<comment type="similarity">
    <text evidence="1">Belongs to the cytochrome P450 family.</text>
</comment>
<evidence type="ECO:0000256" key="1">
    <source>
        <dbReference type="ARBA" id="ARBA00010617"/>
    </source>
</evidence>
<dbReference type="eggNOG" id="COG2124">
    <property type="taxonomic scope" value="Bacteria"/>
</dbReference>
<protein>
    <recommendedName>
        <fullName evidence="4">Cytochrome P450</fullName>
    </recommendedName>
</protein>
<organism evidence="2 3">
    <name type="scientific">Kutzneria albida DSM 43870</name>
    <dbReference type="NCBI Taxonomy" id="1449976"/>
    <lineage>
        <taxon>Bacteria</taxon>
        <taxon>Bacillati</taxon>
        <taxon>Actinomycetota</taxon>
        <taxon>Actinomycetes</taxon>
        <taxon>Pseudonocardiales</taxon>
        <taxon>Pseudonocardiaceae</taxon>
        <taxon>Kutzneria</taxon>
    </lineage>
</organism>
<dbReference type="GO" id="GO:0016705">
    <property type="term" value="F:oxidoreductase activity, acting on paired donors, with incorporation or reduction of molecular oxygen"/>
    <property type="evidence" value="ECO:0007669"/>
    <property type="project" value="InterPro"/>
</dbReference>
<proteinExistence type="inferred from homology"/>
<dbReference type="InterPro" id="IPR002397">
    <property type="entry name" value="Cyt_P450_B"/>
</dbReference>
<dbReference type="OrthoDB" id="3962358at2"/>
<keyword evidence="3" id="KW-1185">Reference proteome</keyword>
<dbReference type="InterPro" id="IPR036396">
    <property type="entry name" value="Cyt_P450_sf"/>
</dbReference>
<dbReference type="HOGENOM" id="CLU_033716_1_1_11"/>
<dbReference type="KEGG" id="kal:KALB_4365"/>
<dbReference type="PANTHER" id="PTHR46696">
    <property type="entry name" value="P450, PUTATIVE (EUROFUNG)-RELATED"/>
    <property type="match status" value="1"/>
</dbReference>
<dbReference type="InterPro" id="IPR017972">
    <property type="entry name" value="Cyt_P450_CS"/>
</dbReference>
<dbReference type="PANTHER" id="PTHR46696:SF1">
    <property type="entry name" value="CYTOCHROME P450 YJIB-RELATED"/>
    <property type="match status" value="1"/>
</dbReference>
<dbReference type="SUPFAM" id="SSF48264">
    <property type="entry name" value="Cytochrome P450"/>
    <property type="match status" value="1"/>
</dbReference>